<evidence type="ECO:0000313" key="5">
    <source>
        <dbReference type="Proteomes" id="UP000318571"/>
    </source>
</evidence>
<dbReference type="AlphaFoldDB" id="A0A553PF76"/>
<keyword evidence="1" id="KW-0489">Methyltransferase</keyword>
<dbReference type="GO" id="GO:0005737">
    <property type="term" value="C:cytoplasm"/>
    <property type="evidence" value="ECO:0007669"/>
    <property type="project" value="TreeGrafter"/>
</dbReference>
<dbReference type="GO" id="GO:0032259">
    <property type="term" value="P:methylation"/>
    <property type="evidence" value="ECO:0007669"/>
    <property type="project" value="UniProtKB-KW"/>
</dbReference>
<proteinExistence type="predicted"/>
<comment type="caution">
    <text evidence="4">The sequence shown here is derived from an EMBL/GenBank/DDBJ whole genome shotgun (WGS) entry which is preliminary data.</text>
</comment>
<dbReference type="PANTHER" id="PTHR46165">
    <property type="entry name" value="SET AND MYND DOMAIN-CONTAINING PROTEIN 4"/>
    <property type="match status" value="1"/>
</dbReference>
<dbReference type="STRING" id="6832.A0A553PF76"/>
<evidence type="ECO:0000256" key="2">
    <source>
        <dbReference type="ARBA" id="ARBA00022679"/>
    </source>
</evidence>
<reference evidence="4 5" key="1">
    <citation type="journal article" date="2018" name="Nat. Ecol. Evol.">
        <title>Genomic signatures of mitonuclear coevolution across populations of Tigriopus californicus.</title>
        <authorList>
            <person name="Barreto F.S."/>
            <person name="Watson E.T."/>
            <person name="Lima T.G."/>
            <person name="Willett C.S."/>
            <person name="Edmands S."/>
            <person name="Li W."/>
            <person name="Burton R.S."/>
        </authorList>
    </citation>
    <scope>NUCLEOTIDE SEQUENCE [LARGE SCALE GENOMIC DNA]</scope>
    <source>
        <strain evidence="4 5">San Diego</strain>
    </source>
</reference>
<sequence>MAVYLLKVLEMTPFFYNGGSDPRNVKLQDKVGMGAVILKHLQNLPCNAHEISEMELTGGSNARDSTVHEIGAASYGILKLQKSSKLYKKSFENVLQGNFQDALPILLEHLRFLDQFIARPFREYNDCQEAIKQCYSATANCYRTKASGNSGNKKEKDAIV</sequence>
<protein>
    <submittedName>
        <fullName evidence="4">Uncharacterized protein</fullName>
    </submittedName>
</protein>
<dbReference type="GO" id="GO:0008168">
    <property type="term" value="F:methyltransferase activity"/>
    <property type="evidence" value="ECO:0007669"/>
    <property type="project" value="UniProtKB-KW"/>
</dbReference>
<dbReference type="Proteomes" id="UP000318571">
    <property type="component" value="Chromosome 5"/>
</dbReference>
<evidence type="ECO:0000313" key="4">
    <source>
        <dbReference type="EMBL" id="TRY76319.1"/>
    </source>
</evidence>
<dbReference type="InterPro" id="IPR052097">
    <property type="entry name" value="SET-MYND_domain_protein"/>
</dbReference>
<keyword evidence="2" id="KW-0808">Transferase</keyword>
<keyword evidence="3" id="KW-0949">S-adenosyl-L-methionine</keyword>
<name>A0A553PF76_TIGCA</name>
<dbReference type="EMBL" id="VCGU01000004">
    <property type="protein sequence ID" value="TRY76319.1"/>
    <property type="molecule type" value="Genomic_DNA"/>
</dbReference>
<dbReference type="GO" id="GO:0005634">
    <property type="term" value="C:nucleus"/>
    <property type="evidence" value="ECO:0007669"/>
    <property type="project" value="TreeGrafter"/>
</dbReference>
<organism evidence="4 5">
    <name type="scientific">Tigriopus californicus</name>
    <name type="common">Marine copepod</name>
    <dbReference type="NCBI Taxonomy" id="6832"/>
    <lineage>
        <taxon>Eukaryota</taxon>
        <taxon>Metazoa</taxon>
        <taxon>Ecdysozoa</taxon>
        <taxon>Arthropoda</taxon>
        <taxon>Crustacea</taxon>
        <taxon>Multicrustacea</taxon>
        <taxon>Hexanauplia</taxon>
        <taxon>Copepoda</taxon>
        <taxon>Harpacticoida</taxon>
        <taxon>Harpacticidae</taxon>
        <taxon>Tigriopus</taxon>
    </lineage>
</organism>
<gene>
    <name evidence="4" type="ORF">TCAL_12027</name>
</gene>
<dbReference type="GO" id="GO:0042826">
    <property type="term" value="F:histone deacetylase binding"/>
    <property type="evidence" value="ECO:0007669"/>
    <property type="project" value="TreeGrafter"/>
</dbReference>
<evidence type="ECO:0000256" key="3">
    <source>
        <dbReference type="ARBA" id="ARBA00022691"/>
    </source>
</evidence>
<keyword evidence="5" id="KW-1185">Reference proteome</keyword>
<accession>A0A553PF76</accession>
<evidence type="ECO:0000256" key="1">
    <source>
        <dbReference type="ARBA" id="ARBA00022603"/>
    </source>
</evidence>
<dbReference type="PANTHER" id="PTHR46165:SF7">
    <property type="entry name" value="SET AND MYND DOMAIN-CONTAINING PROTEIN 4"/>
    <property type="match status" value="1"/>
</dbReference>